<dbReference type="GO" id="GO:0005682">
    <property type="term" value="C:U5 snRNP"/>
    <property type="evidence" value="ECO:0007669"/>
    <property type="project" value="TreeGrafter"/>
</dbReference>
<evidence type="ECO:0000313" key="12">
    <source>
        <dbReference type="EMBL" id="GIX60665.1"/>
    </source>
</evidence>
<evidence type="ECO:0000256" key="1">
    <source>
        <dbReference type="ARBA" id="ARBA00004123"/>
    </source>
</evidence>
<dbReference type="GO" id="GO:0000398">
    <property type="term" value="P:mRNA splicing, via spliceosome"/>
    <property type="evidence" value="ECO:0007669"/>
    <property type="project" value="TreeGrafter"/>
</dbReference>
<name>A0AAV4LLK1_BABCB</name>
<dbReference type="GO" id="GO:0005737">
    <property type="term" value="C:cytoplasm"/>
    <property type="evidence" value="ECO:0007669"/>
    <property type="project" value="UniProtKB-SubCell"/>
</dbReference>
<accession>A0AAV4LLK1</accession>
<dbReference type="InterPro" id="IPR001163">
    <property type="entry name" value="Sm_dom_euk/arc"/>
</dbReference>
<comment type="similarity">
    <text evidence="3">Belongs to the snRNP SmB/SmN family.</text>
</comment>
<dbReference type="Gene3D" id="2.30.30.100">
    <property type="match status" value="1"/>
</dbReference>
<dbReference type="Pfam" id="PF01423">
    <property type="entry name" value="LSM"/>
    <property type="match status" value="1"/>
</dbReference>
<dbReference type="GO" id="GO:0071013">
    <property type="term" value="C:catalytic step 2 spliceosome"/>
    <property type="evidence" value="ECO:0007669"/>
    <property type="project" value="TreeGrafter"/>
</dbReference>
<dbReference type="GO" id="GO:0005686">
    <property type="term" value="C:U2 snRNP"/>
    <property type="evidence" value="ECO:0007669"/>
    <property type="project" value="TreeGrafter"/>
</dbReference>
<keyword evidence="9 12" id="KW-0687">Ribonucleoprotein</keyword>
<evidence type="ECO:0000256" key="5">
    <source>
        <dbReference type="ARBA" id="ARBA00022664"/>
    </source>
</evidence>
<sequence length="171" mass="18604">MAGKNTRMQQWLQYRVRVTIKDGRKFVGTFIAFDKHMNLVLADCEEFRMTLGKGPEKQKVVRFTLLLVTPVQEIKRTLGFILLRGENIISFTAEAPPVAPMVPYSMAGPGKATPAGRGTPLGMARPAQPGMPHLPPGGMPLQAPMRGLVGAAPMQMAPQQGPMGTMPPRPM</sequence>
<evidence type="ECO:0000256" key="9">
    <source>
        <dbReference type="ARBA" id="ARBA00023274"/>
    </source>
</evidence>
<dbReference type="PANTHER" id="PTHR10701:SF0">
    <property type="entry name" value="SMALL NUCLEAR RIBONUCLEOPROTEIN-ASSOCIATED PROTEIN B"/>
    <property type="match status" value="1"/>
</dbReference>
<keyword evidence="6" id="KW-0694">RNA-binding</keyword>
<proteinExistence type="inferred from homology"/>
<comment type="caution">
    <text evidence="12">The sequence shown here is derived from an EMBL/GenBank/DDBJ whole genome shotgun (WGS) entry which is preliminary data.</text>
</comment>
<dbReference type="GeneID" id="94192148"/>
<dbReference type="EMBL" id="BPLF01000001">
    <property type="protein sequence ID" value="GIX60665.1"/>
    <property type="molecule type" value="Genomic_DNA"/>
</dbReference>
<dbReference type="GO" id="GO:0046540">
    <property type="term" value="C:U4/U6 x U5 tri-snRNP complex"/>
    <property type="evidence" value="ECO:0007669"/>
    <property type="project" value="TreeGrafter"/>
</dbReference>
<evidence type="ECO:0000259" key="11">
    <source>
        <dbReference type="PROSITE" id="PS52002"/>
    </source>
</evidence>
<gene>
    <name evidence="12" type="ORF">BcabD6B2_01000</name>
</gene>
<keyword evidence="7" id="KW-0508">mRNA splicing</keyword>
<dbReference type="GO" id="GO:0070990">
    <property type="term" value="F:snRNP binding"/>
    <property type="evidence" value="ECO:0007669"/>
    <property type="project" value="TreeGrafter"/>
</dbReference>
<dbReference type="InterPro" id="IPR010920">
    <property type="entry name" value="LSM_dom_sf"/>
</dbReference>
<dbReference type="SUPFAM" id="SSF50182">
    <property type="entry name" value="Sm-like ribonucleoproteins"/>
    <property type="match status" value="1"/>
</dbReference>
<dbReference type="GO" id="GO:0005687">
    <property type="term" value="C:U4 snRNP"/>
    <property type="evidence" value="ECO:0007669"/>
    <property type="project" value="TreeGrafter"/>
</dbReference>
<dbReference type="CDD" id="cd01717">
    <property type="entry name" value="Sm_B"/>
    <property type="match status" value="1"/>
</dbReference>
<dbReference type="PANTHER" id="PTHR10701">
    <property type="entry name" value="SMALL NUCLEAR RIBONUCLEOPROTEIN-ASSOCIATED PROTEIN B AND N"/>
    <property type="match status" value="1"/>
</dbReference>
<keyword evidence="5" id="KW-0507">mRNA processing</keyword>
<evidence type="ECO:0000313" key="13">
    <source>
        <dbReference type="Proteomes" id="UP001497744"/>
    </source>
</evidence>
<dbReference type="SMART" id="SM00651">
    <property type="entry name" value="Sm"/>
    <property type="match status" value="1"/>
</dbReference>
<protein>
    <recommendedName>
        <fullName evidence="10">Sm protein B</fullName>
    </recommendedName>
</protein>
<keyword evidence="4" id="KW-0963">Cytoplasm</keyword>
<dbReference type="RefSeq" id="XP_067712736.1">
    <property type="nucleotide sequence ID" value="XM_067856635.1"/>
</dbReference>
<dbReference type="PROSITE" id="PS52002">
    <property type="entry name" value="SM"/>
    <property type="match status" value="1"/>
</dbReference>
<evidence type="ECO:0000256" key="10">
    <source>
        <dbReference type="ARBA" id="ARBA00041355"/>
    </source>
</evidence>
<dbReference type="GO" id="GO:0071004">
    <property type="term" value="C:U2-type prespliceosome"/>
    <property type="evidence" value="ECO:0007669"/>
    <property type="project" value="TreeGrafter"/>
</dbReference>
<evidence type="ECO:0000256" key="3">
    <source>
        <dbReference type="ARBA" id="ARBA00009123"/>
    </source>
</evidence>
<dbReference type="InterPro" id="IPR050914">
    <property type="entry name" value="snRNP_SmB/NAA38-like"/>
</dbReference>
<keyword evidence="13" id="KW-1185">Reference proteome</keyword>
<dbReference type="AlphaFoldDB" id="A0AAV4LLK1"/>
<evidence type="ECO:0000256" key="7">
    <source>
        <dbReference type="ARBA" id="ARBA00023187"/>
    </source>
</evidence>
<organism evidence="12 13">
    <name type="scientific">Babesia caballi</name>
    <dbReference type="NCBI Taxonomy" id="5871"/>
    <lineage>
        <taxon>Eukaryota</taxon>
        <taxon>Sar</taxon>
        <taxon>Alveolata</taxon>
        <taxon>Apicomplexa</taxon>
        <taxon>Aconoidasida</taxon>
        <taxon>Piroplasmida</taxon>
        <taxon>Babesiidae</taxon>
        <taxon>Babesia</taxon>
    </lineage>
</organism>
<evidence type="ECO:0000256" key="2">
    <source>
        <dbReference type="ARBA" id="ARBA00004496"/>
    </source>
</evidence>
<feature type="domain" description="Sm" evidence="11">
    <location>
        <begin position="3"/>
        <end position="97"/>
    </location>
</feature>
<evidence type="ECO:0000256" key="6">
    <source>
        <dbReference type="ARBA" id="ARBA00022884"/>
    </source>
</evidence>
<dbReference type="InterPro" id="IPR047575">
    <property type="entry name" value="Sm"/>
</dbReference>
<evidence type="ECO:0000256" key="4">
    <source>
        <dbReference type="ARBA" id="ARBA00022490"/>
    </source>
</evidence>
<dbReference type="Proteomes" id="UP001497744">
    <property type="component" value="Unassembled WGS sequence"/>
</dbReference>
<dbReference type="GO" id="GO:0003723">
    <property type="term" value="F:RNA binding"/>
    <property type="evidence" value="ECO:0007669"/>
    <property type="project" value="UniProtKB-KW"/>
</dbReference>
<evidence type="ECO:0000256" key="8">
    <source>
        <dbReference type="ARBA" id="ARBA00023242"/>
    </source>
</evidence>
<comment type="subcellular location">
    <subcellularLocation>
        <location evidence="2">Cytoplasm</location>
    </subcellularLocation>
    <subcellularLocation>
        <location evidence="1">Nucleus</location>
    </subcellularLocation>
</comment>
<keyword evidence="8" id="KW-0539">Nucleus</keyword>
<reference evidence="12 13" key="1">
    <citation type="submission" date="2021-06" db="EMBL/GenBank/DDBJ databases">
        <title>Genome sequence of Babesia caballi.</title>
        <authorList>
            <person name="Yamagishi J."/>
            <person name="Kidaka T."/>
            <person name="Ochi A."/>
        </authorList>
    </citation>
    <scope>NUCLEOTIDE SEQUENCE [LARGE SCALE GENOMIC DNA]</scope>
    <source>
        <strain evidence="12">USDA-D6B2</strain>
    </source>
</reference>
<dbReference type="GO" id="GO:0005685">
    <property type="term" value="C:U1 snRNP"/>
    <property type="evidence" value="ECO:0007669"/>
    <property type="project" value="TreeGrafter"/>
</dbReference>